<keyword evidence="4" id="KW-0804">Transcription</keyword>
<dbReference type="VEuPathDB" id="FungiDB:CHGG_00271"/>
<dbReference type="GeneID" id="4388287"/>
<keyword evidence="3" id="KW-0805">Transcription regulation</keyword>
<dbReference type="RefSeq" id="XP_001219492.1">
    <property type="nucleotide sequence ID" value="XM_001219491.1"/>
</dbReference>
<evidence type="ECO:0000256" key="2">
    <source>
        <dbReference type="ARBA" id="ARBA00022833"/>
    </source>
</evidence>
<dbReference type="PANTHER" id="PTHR47660">
    <property type="entry name" value="TRANSCRIPTION FACTOR WITH C2H2 AND ZN(2)-CYS(6) DNA BINDING DOMAIN (EUROFUNG)-RELATED-RELATED"/>
    <property type="match status" value="1"/>
</dbReference>
<dbReference type="EMBL" id="CH408029">
    <property type="protein sequence ID" value="EAQ92036.1"/>
    <property type="molecule type" value="Genomic_DNA"/>
</dbReference>
<evidence type="ECO:0000256" key="1">
    <source>
        <dbReference type="ARBA" id="ARBA00022723"/>
    </source>
</evidence>
<evidence type="ECO:0000313" key="7">
    <source>
        <dbReference type="EMBL" id="EAQ92036.1"/>
    </source>
</evidence>
<evidence type="ECO:0000313" key="8">
    <source>
        <dbReference type="Proteomes" id="UP000001056"/>
    </source>
</evidence>
<dbReference type="Proteomes" id="UP000001056">
    <property type="component" value="Unassembled WGS sequence"/>
</dbReference>
<sequence length="421" mass="46385">MDPLACSSCGRTYSSVSVLGRHRLRCRSRPRSRKKACAECSRSKKEGGSPAPSSSRPSMVSLGAGQIPLAPSLTPPDTFWTLAPDKGPDLTDSLNPFSVPSWVSNEAWDWQTPLYASDEGQGRVQSFTSNVAPEPTSATNNPQGITQSLAGNSFQYSSIYPFEKSATAEQGLDLVDQVLKSYVDGVALGLRPGPFIHHRNWDHDRRPLVLVEATAVAHLYAMVTPQSDAVLLRSINTQLVSLQRNAVLLYSMMRIYRSGPTASECIDRVPLRLMQHVLSKNMHYIPPYTNVTSSDWELWIQTETLRRCFLTLHALDHVTHARQSLPGALCAMFPDSPLPCPPDVWEAPTAEEWAVRHRAWEERCAPDGPVRAGEVLNWVWGQGAGRGEQVRRWFKEAGEGMGGVVWECARAQARVGVEGGG</sequence>
<reference evidence="8" key="1">
    <citation type="journal article" date="2015" name="Genome Announc.">
        <title>Draft genome sequence of the cellulolytic fungus Chaetomium globosum.</title>
        <authorList>
            <person name="Cuomo C.A."/>
            <person name="Untereiner W.A."/>
            <person name="Ma L.-J."/>
            <person name="Grabherr M."/>
            <person name="Birren B.W."/>
        </authorList>
    </citation>
    <scope>NUCLEOTIDE SEQUENCE [LARGE SCALE GENOMIC DNA]</scope>
    <source>
        <strain evidence="8">ATCC 6205 / CBS 148.51 / DSM 1962 / NBRC 6347 / NRRL 1970</strain>
    </source>
</reference>
<keyword evidence="1" id="KW-0479">Metal-binding</keyword>
<gene>
    <name evidence="7" type="ORF">CHGG_00271</name>
</gene>
<keyword evidence="5" id="KW-0539">Nucleus</keyword>
<dbReference type="HOGENOM" id="CLU_652114_0_0_1"/>
<evidence type="ECO:0000256" key="3">
    <source>
        <dbReference type="ARBA" id="ARBA00023015"/>
    </source>
</evidence>
<dbReference type="OrthoDB" id="5423818at2759"/>
<feature type="compositionally biased region" description="Low complexity" evidence="6">
    <location>
        <begin position="49"/>
        <end position="61"/>
    </location>
</feature>
<dbReference type="GO" id="GO:0046872">
    <property type="term" value="F:metal ion binding"/>
    <property type="evidence" value="ECO:0007669"/>
    <property type="project" value="UniProtKB-KW"/>
</dbReference>
<dbReference type="InParanoid" id="Q2HHN3"/>
<dbReference type="AlphaFoldDB" id="Q2HHN3"/>
<keyword evidence="2" id="KW-0862">Zinc</keyword>
<proteinExistence type="predicted"/>
<organism evidence="7 8">
    <name type="scientific">Chaetomium globosum (strain ATCC 6205 / CBS 148.51 / DSM 1962 / NBRC 6347 / NRRL 1970)</name>
    <name type="common">Soil fungus</name>
    <dbReference type="NCBI Taxonomy" id="306901"/>
    <lineage>
        <taxon>Eukaryota</taxon>
        <taxon>Fungi</taxon>
        <taxon>Dikarya</taxon>
        <taxon>Ascomycota</taxon>
        <taxon>Pezizomycotina</taxon>
        <taxon>Sordariomycetes</taxon>
        <taxon>Sordariomycetidae</taxon>
        <taxon>Sordariales</taxon>
        <taxon>Chaetomiaceae</taxon>
        <taxon>Chaetomium</taxon>
    </lineage>
</organism>
<evidence type="ECO:0000256" key="5">
    <source>
        <dbReference type="ARBA" id="ARBA00023242"/>
    </source>
</evidence>
<dbReference type="PANTHER" id="PTHR47660:SF3">
    <property type="entry name" value="FINGER DOMAIN PROTEIN, PUTATIVE (AFU_ORTHOLOGUE AFUA_4G03310)-RELATED"/>
    <property type="match status" value="1"/>
</dbReference>
<name>Q2HHN3_CHAGB</name>
<evidence type="ECO:0000256" key="4">
    <source>
        <dbReference type="ARBA" id="ARBA00023163"/>
    </source>
</evidence>
<protein>
    <recommendedName>
        <fullName evidence="9">C2H2-type domain-containing protein</fullName>
    </recommendedName>
</protein>
<feature type="region of interest" description="Disordered" evidence="6">
    <location>
        <begin position="37"/>
        <end position="66"/>
    </location>
</feature>
<accession>Q2HHN3</accession>
<keyword evidence="8" id="KW-1185">Reference proteome</keyword>
<evidence type="ECO:0008006" key="9">
    <source>
        <dbReference type="Google" id="ProtNLM"/>
    </source>
</evidence>
<evidence type="ECO:0000256" key="6">
    <source>
        <dbReference type="SAM" id="MobiDB-lite"/>
    </source>
</evidence>